<dbReference type="Proteomes" id="UP000051783">
    <property type="component" value="Unassembled WGS sequence"/>
</dbReference>
<dbReference type="Pfam" id="PF07355">
    <property type="entry name" value="GRDB"/>
    <property type="match status" value="1"/>
</dbReference>
<accession>A0A0R2M2Q9</accession>
<dbReference type="NCBIfam" id="NF041545">
    <property type="entry name" value="GrdB_like_no_Se"/>
    <property type="match status" value="1"/>
</dbReference>
<evidence type="ECO:0000313" key="3">
    <source>
        <dbReference type="EMBL" id="KRO07798.1"/>
    </source>
</evidence>
<dbReference type="InterPro" id="IPR048083">
    <property type="entry name" value="GrdB-like"/>
</dbReference>
<organism evidence="3 4">
    <name type="scientific">Lactiplantibacillus xiangfangensis</name>
    <dbReference type="NCBI Taxonomy" id="942150"/>
    <lineage>
        <taxon>Bacteria</taxon>
        <taxon>Bacillati</taxon>
        <taxon>Bacillota</taxon>
        <taxon>Bacilli</taxon>
        <taxon>Lactobacillales</taxon>
        <taxon>Lactobacillaceae</taxon>
        <taxon>Lactiplantibacillus</taxon>
    </lineage>
</organism>
<keyword evidence="2" id="KW-0560">Oxidoreductase</keyword>
<evidence type="ECO:0000313" key="4">
    <source>
        <dbReference type="Proteomes" id="UP000051783"/>
    </source>
</evidence>
<dbReference type="InterPro" id="IPR010187">
    <property type="entry name" value="Various_sel_PB"/>
</dbReference>
<keyword evidence="4" id="KW-1185">Reference proteome</keyword>
<evidence type="ECO:0000256" key="2">
    <source>
        <dbReference type="ARBA" id="ARBA00023002"/>
    </source>
</evidence>
<dbReference type="OrthoDB" id="9764267at2"/>
<protein>
    <submittedName>
        <fullName evidence="3">Glycine sarcosine betaine reductase selenoprotein B</fullName>
    </submittedName>
</protein>
<dbReference type="EMBL" id="JQCL01000098">
    <property type="protein sequence ID" value="KRO07798.1"/>
    <property type="molecule type" value="Genomic_DNA"/>
</dbReference>
<dbReference type="STRING" id="942150.IV64_GL001252"/>
<reference evidence="3 4" key="1">
    <citation type="journal article" date="2015" name="Genome Announc.">
        <title>Expanding the biotechnology potential of lactobacilli through comparative genomics of 213 strains and associated genera.</title>
        <authorList>
            <person name="Sun Z."/>
            <person name="Harris H.M."/>
            <person name="McCann A."/>
            <person name="Guo C."/>
            <person name="Argimon S."/>
            <person name="Zhang W."/>
            <person name="Yang X."/>
            <person name="Jeffery I.B."/>
            <person name="Cooney J.C."/>
            <person name="Kagawa T.F."/>
            <person name="Liu W."/>
            <person name="Song Y."/>
            <person name="Salvetti E."/>
            <person name="Wrobel A."/>
            <person name="Rasinkangas P."/>
            <person name="Parkhill J."/>
            <person name="Rea M.C."/>
            <person name="O'Sullivan O."/>
            <person name="Ritari J."/>
            <person name="Douillard F.P."/>
            <person name="Paul Ross R."/>
            <person name="Yang R."/>
            <person name="Briner A.E."/>
            <person name="Felis G.E."/>
            <person name="de Vos W.M."/>
            <person name="Barrangou R."/>
            <person name="Klaenhammer T.R."/>
            <person name="Caufield P.W."/>
            <person name="Cui Y."/>
            <person name="Zhang H."/>
            <person name="O'Toole P.W."/>
        </authorList>
    </citation>
    <scope>NUCLEOTIDE SEQUENCE [LARGE SCALE GENOMIC DNA]</scope>
    <source>
        <strain evidence="3 4">LMG 26013</strain>
    </source>
</reference>
<sequence>MKVIVLLDQIQAGLGGKEKADTELGGKKLAMGAADTLAKDLKQQKGDVMATFYCGTGYYADNRELVQGKVMRMCKKMAPDVLLVGPTYDYPEFAQMACEVGLAVQSGSDVPVVAMVAREKNADLLAEYQRQLDIVKMPKKGGTGLSDAIEHGLTLCAKKANKEDATDYISKYCY</sequence>
<proteinExistence type="predicted"/>
<dbReference type="AlphaFoldDB" id="A0A0R2M2Q9"/>
<comment type="caution">
    <text evidence="3">The sequence shown here is derived from an EMBL/GenBank/DDBJ whole genome shotgun (WGS) entry which is preliminary data.</text>
</comment>
<dbReference type="GO" id="GO:0050485">
    <property type="term" value="F:oxidoreductase activity, acting on X-H and Y-H to form an X-Y bond, with a disulfide as acceptor"/>
    <property type="evidence" value="ECO:0007669"/>
    <property type="project" value="InterPro"/>
</dbReference>
<gene>
    <name evidence="3" type="ORF">IV64_GL001252</name>
</gene>
<name>A0A0R2M2Q9_9LACO</name>
<dbReference type="PATRIC" id="fig|942150.3.peg.1289"/>
<evidence type="ECO:0000256" key="1">
    <source>
        <dbReference type="ARBA" id="ARBA00022933"/>
    </source>
</evidence>
<keyword evidence="1" id="KW-0712">Selenocysteine</keyword>
<dbReference type="RefSeq" id="WP_057707541.1">
    <property type="nucleotide sequence ID" value="NZ_JQCL01000098.1"/>
</dbReference>